<dbReference type="EMBL" id="AZJI01000010">
    <property type="protein sequence ID" value="ETD22166.1"/>
    <property type="molecule type" value="Genomic_DNA"/>
</dbReference>
<name>V8C5Y7_9HELI</name>
<comment type="caution">
    <text evidence="1">The sequence shown here is derived from an EMBL/GenBank/DDBJ whole genome shotgun (WGS) entry which is preliminary data.</text>
</comment>
<proteinExistence type="predicted"/>
<organism evidence="1 2">
    <name type="scientific">Helicobacter macacae MIT 99-5501</name>
    <dbReference type="NCBI Taxonomy" id="1357400"/>
    <lineage>
        <taxon>Bacteria</taxon>
        <taxon>Pseudomonadati</taxon>
        <taxon>Campylobacterota</taxon>
        <taxon>Epsilonproteobacteria</taxon>
        <taxon>Campylobacterales</taxon>
        <taxon>Helicobacteraceae</taxon>
        <taxon>Helicobacter</taxon>
    </lineage>
</organism>
<sequence length="54" mass="5530">MKKFVEFLGVKFFAFKPFVGLFALVSVASNVAAERSGAFVGAEIGMSGGGGGKI</sequence>
<reference evidence="1 2" key="1">
    <citation type="journal article" date="2014" name="Genome Announc.">
        <title>Draft genome sequences of six enterohepatic helicobacter species isolated from humans and one from rhesus macaques.</title>
        <authorList>
            <person name="Shen Z."/>
            <person name="Sheh A."/>
            <person name="Young S.K."/>
            <person name="Abouelliel A."/>
            <person name="Ward D.V."/>
            <person name="Earl A.M."/>
            <person name="Fox J.G."/>
        </authorList>
    </citation>
    <scope>NUCLEOTIDE SEQUENCE [LARGE SCALE GENOMIC DNA]</scope>
    <source>
        <strain evidence="1 2">MIT 99-5501</strain>
    </source>
</reference>
<dbReference type="HOGENOM" id="CLU_3044076_0_0_7"/>
<dbReference type="RefSeq" id="WP_023928720.1">
    <property type="nucleotide sequence ID" value="NZ_KI669456.1"/>
</dbReference>
<dbReference type="PATRIC" id="fig|1357400.3.peg.2567"/>
<protein>
    <submittedName>
        <fullName evidence="1">Uncharacterized protein</fullName>
    </submittedName>
</protein>
<dbReference type="Proteomes" id="UP000018731">
    <property type="component" value="Unassembled WGS sequence"/>
</dbReference>
<gene>
    <name evidence="1" type="ORF">HMPREF2086_01893</name>
</gene>
<dbReference type="AlphaFoldDB" id="V8C5Y7"/>
<keyword evidence="2" id="KW-1185">Reference proteome</keyword>
<evidence type="ECO:0000313" key="1">
    <source>
        <dbReference type="EMBL" id="ETD22166.1"/>
    </source>
</evidence>
<accession>V8C5Y7</accession>
<dbReference type="STRING" id="1357400.HMPREF2086_01893"/>
<evidence type="ECO:0000313" key="2">
    <source>
        <dbReference type="Proteomes" id="UP000018731"/>
    </source>
</evidence>